<dbReference type="EMBL" id="HE650827">
    <property type="protein sequence ID" value="CCF59139.1"/>
    <property type="molecule type" value="Genomic_DNA"/>
</dbReference>
<protein>
    <submittedName>
        <fullName evidence="2">Uncharacterized protein</fullName>
    </submittedName>
</protein>
<dbReference type="eggNOG" id="ENOG502S17Q">
    <property type="taxonomic scope" value="Eukaryota"/>
</dbReference>
<dbReference type="PANTHER" id="PTHR31905">
    <property type="entry name" value="COILED-COIL DOMAIN-CONTAINING PROTEIN 58"/>
    <property type="match status" value="1"/>
</dbReference>
<dbReference type="RefSeq" id="XP_003958274.1">
    <property type="nucleotide sequence ID" value="XM_003958225.1"/>
</dbReference>
<evidence type="ECO:0000313" key="3">
    <source>
        <dbReference type="Proteomes" id="UP000005220"/>
    </source>
</evidence>
<dbReference type="PIRSF" id="PIRSF022603">
    <property type="entry name" value="UCP022603"/>
    <property type="match status" value="1"/>
</dbReference>
<evidence type="ECO:0000313" key="2">
    <source>
        <dbReference type="EMBL" id="CCF59139.1"/>
    </source>
</evidence>
<dbReference type="AlphaFoldDB" id="H2AXN9"/>
<name>H2AXN9_KAZAF</name>
<evidence type="ECO:0000256" key="1">
    <source>
        <dbReference type="ARBA" id="ARBA00024204"/>
    </source>
</evidence>
<dbReference type="GO" id="GO:1903955">
    <property type="term" value="P:positive regulation of protein targeting to mitochondrion"/>
    <property type="evidence" value="ECO:0007669"/>
    <property type="project" value="EnsemblFungi"/>
</dbReference>
<dbReference type="OrthoDB" id="5593818at2759"/>
<accession>H2AXN9</accession>
<dbReference type="PANTHER" id="PTHR31905:SF2">
    <property type="entry name" value="PROTEIN MIX23"/>
    <property type="match status" value="1"/>
</dbReference>
<dbReference type="InterPro" id="IPR016805">
    <property type="entry name" value="MIX23_fungal"/>
</dbReference>
<dbReference type="GeneID" id="13884630"/>
<gene>
    <name evidence="2" type="primary">KAFR0G01060</name>
    <name evidence="2" type="ORF">KAFR_0G01060</name>
</gene>
<dbReference type="Proteomes" id="UP000005220">
    <property type="component" value="Chromosome 7"/>
</dbReference>
<dbReference type="InterPro" id="IPR019171">
    <property type="entry name" value="MIX23"/>
</dbReference>
<dbReference type="GO" id="GO:0005758">
    <property type="term" value="C:mitochondrial intermembrane space"/>
    <property type="evidence" value="ECO:0007669"/>
    <property type="project" value="EnsemblFungi"/>
</dbReference>
<keyword evidence="3" id="KW-1185">Reference proteome</keyword>
<dbReference type="Pfam" id="PF09774">
    <property type="entry name" value="MIX23"/>
    <property type="match status" value="1"/>
</dbReference>
<comment type="similarity">
    <text evidence="1">Belongs to the MIX23 family.</text>
</comment>
<organism evidence="2 3">
    <name type="scientific">Kazachstania africana (strain ATCC 22294 / BCRC 22015 / CBS 2517 / CECT 1963 / NBRC 1671 / NRRL Y-8276)</name>
    <name type="common">Yeast</name>
    <name type="synonym">Kluyveromyces africanus</name>
    <dbReference type="NCBI Taxonomy" id="1071382"/>
    <lineage>
        <taxon>Eukaryota</taxon>
        <taxon>Fungi</taxon>
        <taxon>Dikarya</taxon>
        <taxon>Ascomycota</taxon>
        <taxon>Saccharomycotina</taxon>
        <taxon>Saccharomycetes</taxon>
        <taxon>Saccharomycetales</taxon>
        <taxon>Saccharomycetaceae</taxon>
        <taxon>Kazachstania</taxon>
    </lineage>
</organism>
<proteinExistence type="inferred from homology"/>
<dbReference type="FunCoup" id="H2AXN9">
    <property type="interactions" value="32"/>
</dbReference>
<dbReference type="InParanoid" id="H2AXN9"/>
<reference evidence="2 3" key="1">
    <citation type="journal article" date="2011" name="Proc. Natl. Acad. Sci. U.S.A.">
        <title>Evolutionary erosion of yeast sex chromosomes by mating-type switching accidents.</title>
        <authorList>
            <person name="Gordon J.L."/>
            <person name="Armisen D."/>
            <person name="Proux-Wera E."/>
            <person name="Oheigeartaigh S.S."/>
            <person name="Byrne K.P."/>
            <person name="Wolfe K.H."/>
        </authorList>
    </citation>
    <scope>NUCLEOTIDE SEQUENCE [LARGE SCALE GENOMIC DNA]</scope>
    <source>
        <strain evidence="3">ATCC 22294 / BCRC 22015 / CBS 2517 / CECT 1963 / NBRC 1671 / NRRL Y-8276</strain>
    </source>
</reference>
<dbReference type="HOGENOM" id="CLU_118733_0_0_1"/>
<sequence>MNSNEELVVEAPTQLTLDANLQFKRQASEVSQKKLVINRERCIDPTLIDSFLSALRHGSDDVIRQKINNYVKDSTTLPSRIDKCNEFVKDELYPNWKLRKEVINFCELQATKMQKELETHSDRRNTTLVDARIDPYAERDLREQEEMKYMEINKIRNWVKNNVEIENILHYNSDRILKTTCDQNEEYLNKFFKSCK</sequence>
<dbReference type="KEGG" id="kaf:KAFR_0G01060"/>